<dbReference type="Proteomes" id="UP000056252">
    <property type="component" value="Chromosome"/>
</dbReference>
<feature type="compositionally biased region" description="Low complexity" evidence="4">
    <location>
        <begin position="263"/>
        <end position="280"/>
    </location>
</feature>
<dbReference type="Gene3D" id="4.10.520.10">
    <property type="entry name" value="IHF-like DNA-binding proteins"/>
    <property type="match status" value="1"/>
</dbReference>
<evidence type="ECO:0000256" key="4">
    <source>
        <dbReference type="SAM" id="MobiDB-lite"/>
    </source>
</evidence>
<sequence length="375" mass="41720">MEETRMSRRNILDLAASLAEKHGLSADDATQFINQIFDVLSDGLQSDKQVKIKGLGTFKVTTINSRESVDVNTGERILINERDRISFTPDTSMRDLVNRPFSQFETVPLRDDVEFTEPEAQAEPIETTSYQETPIPNQLSKSELTLLDTASELVIPEPDTEESAPVIIEQPQPVIEEPIPVTTPEPTTEIIENTPEPDRQIDELMSQLRRSHRLIYTLVACLFVLVIGGAATIFYVINQVNESSQSSIVAPSTPKAVSHRPAPKVVVSPPSAPSQKIQKPTPEPEQPQPEPEDPMLVQYNRDIRIRTGAYRITGIATTVKARSGQTLSEISRTHLGPGMDCYIEAVNPGVTNLQMGQKINIPKLERKRKRSLSPR</sequence>
<dbReference type="CDD" id="cd13832">
    <property type="entry name" value="IHF"/>
    <property type="match status" value="1"/>
</dbReference>
<evidence type="ECO:0000256" key="5">
    <source>
        <dbReference type="SAM" id="Phobius"/>
    </source>
</evidence>
<gene>
    <name evidence="6" type="ORF">AS203_06005</name>
</gene>
<dbReference type="PANTHER" id="PTHR33175:SF2">
    <property type="entry name" value="INTEGRATION HOST FACTOR SUBUNIT ALPHA"/>
    <property type="match status" value="1"/>
</dbReference>
<protein>
    <recommendedName>
        <fullName evidence="8">Integration host factor subunit alpha</fullName>
    </recommendedName>
</protein>
<keyword evidence="5" id="KW-0472">Membrane</keyword>
<feature type="transmembrane region" description="Helical" evidence="5">
    <location>
        <begin position="214"/>
        <end position="237"/>
    </location>
</feature>
<keyword evidence="2" id="KW-0238">DNA-binding</keyword>
<dbReference type="RefSeq" id="WP_025065640.1">
    <property type="nucleotide sequence ID" value="NZ_CP013195.1"/>
</dbReference>
<dbReference type="OrthoDB" id="9811567at2"/>
<name>A0A0S2KKP0_9BACT</name>
<organism evidence="6 7">
    <name type="scientific">Hoylesella enoeca</name>
    <dbReference type="NCBI Taxonomy" id="76123"/>
    <lineage>
        <taxon>Bacteria</taxon>
        <taxon>Pseudomonadati</taxon>
        <taxon>Bacteroidota</taxon>
        <taxon>Bacteroidia</taxon>
        <taxon>Bacteroidales</taxon>
        <taxon>Prevotellaceae</taxon>
        <taxon>Hoylesella</taxon>
    </lineage>
</organism>
<evidence type="ECO:0008006" key="8">
    <source>
        <dbReference type="Google" id="ProtNLM"/>
    </source>
</evidence>
<dbReference type="eggNOG" id="COG0776">
    <property type="taxonomic scope" value="Bacteria"/>
</dbReference>
<evidence type="ECO:0000256" key="2">
    <source>
        <dbReference type="ARBA" id="ARBA00023125"/>
    </source>
</evidence>
<dbReference type="AlphaFoldDB" id="A0A0S2KKP0"/>
<evidence type="ECO:0000313" key="6">
    <source>
        <dbReference type="EMBL" id="ALO48686.1"/>
    </source>
</evidence>
<comment type="similarity">
    <text evidence="1 3">Belongs to the bacterial histone-like protein family.</text>
</comment>
<dbReference type="GO" id="GO:0003677">
    <property type="term" value="F:DNA binding"/>
    <property type="evidence" value="ECO:0007669"/>
    <property type="project" value="UniProtKB-KW"/>
</dbReference>
<dbReference type="EMBL" id="CP013195">
    <property type="protein sequence ID" value="ALO48686.1"/>
    <property type="molecule type" value="Genomic_DNA"/>
</dbReference>
<accession>A0A0S2KKP0</accession>
<dbReference type="KEGG" id="peo:AS203_06005"/>
<evidence type="ECO:0000313" key="7">
    <source>
        <dbReference type="Proteomes" id="UP000056252"/>
    </source>
</evidence>
<keyword evidence="5" id="KW-1133">Transmembrane helix</keyword>
<feature type="region of interest" description="Disordered" evidence="4">
    <location>
        <begin position="251"/>
        <end position="295"/>
    </location>
</feature>
<dbReference type="InterPro" id="IPR010992">
    <property type="entry name" value="IHF-like_DNA-bd_dom_sf"/>
</dbReference>
<dbReference type="GO" id="GO:0030527">
    <property type="term" value="F:structural constituent of chromatin"/>
    <property type="evidence" value="ECO:0007669"/>
    <property type="project" value="InterPro"/>
</dbReference>
<proteinExistence type="inferred from homology"/>
<dbReference type="GO" id="GO:0005829">
    <property type="term" value="C:cytosol"/>
    <property type="evidence" value="ECO:0007669"/>
    <property type="project" value="TreeGrafter"/>
</dbReference>
<dbReference type="eggNOG" id="COG1388">
    <property type="taxonomic scope" value="Bacteria"/>
</dbReference>
<reference evidence="7" key="1">
    <citation type="submission" date="2015-11" db="EMBL/GenBank/DDBJ databases">
        <authorList>
            <person name="Holder M.E."/>
            <person name="Ajami N.J."/>
            <person name="Petrosino J.F."/>
        </authorList>
    </citation>
    <scope>NUCLEOTIDE SEQUENCE [LARGE SCALE GENOMIC DNA]</scope>
    <source>
        <strain evidence="7">F0113</strain>
    </source>
</reference>
<keyword evidence="5" id="KW-0812">Transmembrane</keyword>
<dbReference type="PANTHER" id="PTHR33175">
    <property type="entry name" value="DNA-BINDING PROTEIN HU"/>
    <property type="match status" value="1"/>
</dbReference>
<dbReference type="STRING" id="76123.AS203_06005"/>
<dbReference type="SUPFAM" id="SSF47729">
    <property type="entry name" value="IHF-like DNA-binding proteins"/>
    <property type="match status" value="1"/>
</dbReference>
<dbReference type="Pfam" id="PF00216">
    <property type="entry name" value="Bac_DNA_binding"/>
    <property type="match status" value="1"/>
</dbReference>
<evidence type="ECO:0000256" key="3">
    <source>
        <dbReference type="RuleBase" id="RU003939"/>
    </source>
</evidence>
<dbReference type="InterPro" id="IPR000119">
    <property type="entry name" value="Hist_DNA-bd"/>
</dbReference>
<dbReference type="SMART" id="SM00411">
    <property type="entry name" value="BHL"/>
    <property type="match status" value="1"/>
</dbReference>
<keyword evidence="7" id="KW-1185">Reference proteome</keyword>
<evidence type="ECO:0000256" key="1">
    <source>
        <dbReference type="ARBA" id="ARBA00010529"/>
    </source>
</evidence>